<organism evidence="2">
    <name type="scientific">Xanthomonas arboricola</name>
    <dbReference type="NCBI Taxonomy" id="56448"/>
    <lineage>
        <taxon>Bacteria</taxon>
        <taxon>Pseudomonadati</taxon>
        <taxon>Pseudomonadota</taxon>
        <taxon>Gammaproteobacteria</taxon>
        <taxon>Lysobacterales</taxon>
        <taxon>Lysobacteraceae</taxon>
        <taxon>Xanthomonas</taxon>
    </lineage>
</organism>
<dbReference type="AlphaFoldDB" id="A0AB73H2P5"/>
<sequence length="182" mass="19547">MNRQQLLHVLRAADSVAGRVPLLLIGSQAVLGAVESDNPMLARSMEADLAALTDDPVLADEVAFKISGVLGEGSSFNQTHGFYADGVEVHTAKLAPGWKDRTSTIEFDAYGETVIAMCLGPVDLAASKLLAGREKDLEFVDALLDEQIVDRADLRDLLEACDPSPDTDRAMDWLKARLAANP</sequence>
<name>A0AB73H2P5_9XANT</name>
<reference evidence="2" key="1">
    <citation type="submission" date="2020-08" db="EMBL/GenBank/DDBJ databases">
        <title>Studying the diversity of plant-associated saprophytic bacteria and their role in host health and plant-pathogen interactions.</title>
        <authorList>
            <person name="Potnis N."/>
        </authorList>
    </citation>
    <scope>NUCLEOTIDE SEQUENCE</scope>
    <source>
        <strain evidence="2">F21</strain>
    </source>
</reference>
<dbReference type="Pfam" id="PF19502">
    <property type="entry name" value="DUF6036"/>
    <property type="match status" value="1"/>
</dbReference>
<dbReference type="InterPro" id="IPR045792">
    <property type="entry name" value="DUF6036"/>
</dbReference>
<dbReference type="RefSeq" id="WP_184578669.1">
    <property type="nucleotide sequence ID" value="NZ_JACIIQ010000022.1"/>
</dbReference>
<evidence type="ECO:0000313" key="2">
    <source>
        <dbReference type="EMBL" id="MBB5672317.1"/>
    </source>
</evidence>
<gene>
    <name evidence="2" type="ORF">FHR65_003915</name>
</gene>
<protein>
    <recommendedName>
        <fullName evidence="1">DUF6036 domain-containing protein</fullName>
    </recommendedName>
</protein>
<accession>A0AB73H2P5</accession>
<dbReference type="EMBL" id="JACIIQ010000022">
    <property type="protein sequence ID" value="MBB5672317.1"/>
    <property type="molecule type" value="Genomic_DNA"/>
</dbReference>
<comment type="caution">
    <text evidence="2">The sequence shown here is derived from an EMBL/GenBank/DDBJ whole genome shotgun (WGS) entry which is preliminary data.</text>
</comment>
<feature type="domain" description="DUF6036" evidence="1">
    <location>
        <begin position="14"/>
        <end position="157"/>
    </location>
</feature>
<dbReference type="Proteomes" id="UP000528595">
    <property type="component" value="Unassembled WGS sequence"/>
</dbReference>
<proteinExistence type="predicted"/>
<evidence type="ECO:0000259" key="1">
    <source>
        <dbReference type="Pfam" id="PF19502"/>
    </source>
</evidence>